<sequence>MPSHDRTTSTTTELGDGSADLIVTEVVDARTLVMRINRPERRNAFDAATARALEAVIDDFDADDSLRCAVLTGSDIVFSAGQDLIAAATGDMGVTERRGAFGMMGRPPEKPIIAAVEGHALGGGLELCLACDLIVASRTAIMGLPEVARSLVALGGGAFRLPKRIPYHLTMELILNGKAWPATRFAEIGLVNQLTEPGAALAAALELARQVSAAGPLAVRAGKQIATRAHDWTDAEGWKHQMQYVAALHDSEDLREGLAAFAQKRPPIWTGR</sequence>
<proteinExistence type="inferred from homology"/>
<comment type="catalytic activity">
    <reaction evidence="6">
        <text>a (3S)-3-hydroxyacyl-CoA = a (2E)-enoyl-CoA + H2O</text>
        <dbReference type="Rhea" id="RHEA:16105"/>
        <dbReference type="ChEBI" id="CHEBI:15377"/>
        <dbReference type="ChEBI" id="CHEBI:57318"/>
        <dbReference type="ChEBI" id="CHEBI:58856"/>
        <dbReference type="EC" id="4.2.1.17"/>
    </reaction>
</comment>
<comment type="catalytic activity">
    <reaction evidence="7">
        <text>a 4-saturated-(3S)-3-hydroxyacyl-CoA = a (3E)-enoyl-CoA + H2O</text>
        <dbReference type="Rhea" id="RHEA:20724"/>
        <dbReference type="ChEBI" id="CHEBI:15377"/>
        <dbReference type="ChEBI" id="CHEBI:58521"/>
        <dbReference type="ChEBI" id="CHEBI:137480"/>
        <dbReference type="EC" id="4.2.1.17"/>
    </reaction>
</comment>
<comment type="similarity">
    <text evidence="2 8">Belongs to the enoyl-CoA hydratase/isomerase family.</text>
</comment>
<dbReference type="InterPro" id="IPR001753">
    <property type="entry name" value="Enoyl-CoA_hydra/iso"/>
</dbReference>
<evidence type="ECO:0000256" key="3">
    <source>
        <dbReference type="ARBA" id="ARBA00022832"/>
    </source>
</evidence>
<dbReference type="EMBL" id="CP032568">
    <property type="protein sequence ID" value="AYF77356.1"/>
    <property type="molecule type" value="Genomic_DNA"/>
</dbReference>
<dbReference type="InterPro" id="IPR029045">
    <property type="entry name" value="ClpP/crotonase-like_dom_sf"/>
</dbReference>
<dbReference type="Pfam" id="PF00378">
    <property type="entry name" value="ECH_1"/>
    <property type="match status" value="1"/>
</dbReference>
<dbReference type="RefSeq" id="WP_120741739.1">
    <property type="nucleotide sequence ID" value="NZ_CP032568.1"/>
</dbReference>
<dbReference type="CDD" id="cd06558">
    <property type="entry name" value="crotonase-like"/>
    <property type="match status" value="1"/>
</dbReference>
<dbReference type="PROSITE" id="PS00166">
    <property type="entry name" value="ENOYL_COA_HYDRATASE"/>
    <property type="match status" value="1"/>
</dbReference>
<accession>A0A386ZIN9</accession>
<dbReference type="GO" id="GO:0018812">
    <property type="term" value="F:3-hydroxyacyl-CoA dehydratase activity"/>
    <property type="evidence" value="ECO:0007669"/>
    <property type="project" value="RHEA"/>
</dbReference>
<keyword evidence="3" id="KW-0276">Fatty acid metabolism</keyword>
<evidence type="ECO:0000256" key="4">
    <source>
        <dbReference type="ARBA" id="ARBA00023098"/>
    </source>
</evidence>
<dbReference type="EC" id="4.2.1.17" evidence="9"/>
<dbReference type="Gene3D" id="1.10.12.10">
    <property type="entry name" value="Lyase 2-enoyl-coa Hydratase, Chain A, domain 2"/>
    <property type="match status" value="1"/>
</dbReference>
<dbReference type="PANTHER" id="PTHR11941">
    <property type="entry name" value="ENOYL-COA HYDRATASE-RELATED"/>
    <property type="match status" value="1"/>
</dbReference>
<dbReference type="Proteomes" id="UP000267164">
    <property type="component" value="Chromosome"/>
</dbReference>
<dbReference type="InterPro" id="IPR014748">
    <property type="entry name" value="Enoyl-CoA_hydra_C"/>
</dbReference>
<dbReference type="GO" id="GO:0006635">
    <property type="term" value="P:fatty acid beta-oxidation"/>
    <property type="evidence" value="ECO:0007669"/>
    <property type="project" value="TreeGrafter"/>
</dbReference>
<organism evidence="9 10">
    <name type="scientific">Nocardia yunnanensis</name>
    <dbReference type="NCBI Taxonomy" id="2382165"/>
    <lineage>
        <taxon>Bacteria</taxon>
        <taxon>Bacillati</taxon>
        <taxon>Actinomycetota</taxon>
        <taxon>Actinomycetes</taxon>
        <taxon>Mycobacteriales</taxon>
        <taxon>Nocardiaceae</taxon>
        <taxon>Nocardia</taxon>
    </lineage>
</organism>
<evidence type="ECO:0000256" key="7">
    <source>
        <dbReference type="ARBA" id="ARBA00023717"/>
    </source>
</evidence>
<dbReference type="SUPFAM" id="SSF52096">
    <property type="entry name" value="ClpP/crotonase"/>
    <property type="match status" value="1"/>
</dbReference>
<name>A0A386ZIN9_9NOCA</name>
<dbReference type="PANTHER" id="PTHR11941:SF169">
    <property type="entry name" value="(7AS)-7A-METHYL-1,5-DIOXO-2,3,5,6,7,7A-HEXAHYDRO-1H-INDENE-CARBOXYL-COA HYDROLASE"/>
    <property type="match status" value="1"/>
</dbReference>
<dbReference type="KEGG" id="nyu:D7D52_30040"/>
<evidence type="ECO:0000313" key="10">
    <source>
        <dbReference type="Proteomes" id="UP000267164"/>
    </source>
</evidence>
<comment type="function">
    <text evidence="1">Could possibly oxidize fatty acids using specific components.</text>
</comment>
<protein>
    <submittedName>
        <fullName evidence="9">Enoyl-CoA hydratase</fullName>
        <ecNumber evidence="9">4.2.1.17</ecNumber>
    </submittedName>
</protein>
<gene>
    <name evidence="9" type="ORF">D7D52_30040</name>
</gene>
<dbReference type="Gene3D" id="3.90.226.10">
    <property type="entry name" value="2-enoyl-CoA Hydratase, Chain A, domain 1"/>
    <property type="match status" value="1"/>
</dbReference>
<dbReference type="AlphaFoldDB" id="A0A386ZIN9"/>
<reference evidence="9 10" key="1">
    <citation type="submission" date="2018-09" db="EMBL/GenBank/DDBJ databases">
        <title>Nocardia yunnanensis sp. nov., an actinomycete isolated from a soil sample.</title>
        <authorList>
            <person name="Zhang J."/>
        </authorList>
    </citation>
    <scope>NUCLEOTIDE SEQUENCE [LARGE SCALE GENOMIC DNA]</scope>
    <source>
        <strain evidence="9 10">CFHS0054</strain>
    </source>
</reference>
<keyword evidence="5 9" id="KW-0456">Lyase</keyword>
<evidence type="ECO:0000256" key="2">
    <source>
        <dbReference type="ARBA" id="ARBA00005254"/>
    </source>
</evidence>
<evidence type="ECO:0000313" key="9">
    <source>
        <dbReference type="EMBL" id="AYF77356.1"/>
    </source>
</evidence>
<dbReference type="InterPro" id="IPR018376">
    <property type="entry name" value="Enoyl-CoA_hyd/isom_CS"/>
</dbReference>
<keyword evidence="10" id="KW-1185">Reference proteome</keyword>
<keyword evidence="4" id="KW-0443">Lipid metabolism</keyword>
<dbReference type="OrthoDB" id="4284283at2"/>
<evidence type="ECO:0000256" key="5">
    <source>
        <dbReference type="ARBA" id="ARBA00023239"/>
    </source>
</evidence>
<dbReference type="NCBIfam" id="NF006100">
    <property type="entry name" value="PRK08252.1"/>
    <property type="match status" value="1"/>
</dbReference>
<evidence type="ECO:0000256" key="6">
    <source>
        <dbReference type="ARBA" id="ARBA00023709"/>
    </source>
</evidence>
<evidence type="ECO:0000256" key="1">
    <source>
        <dbReference type="ARBA" id="ARBA00002994"/>
    </source>
</evidence>
<evidence type="ECO:0000256" key="8">
    <source>
        <dbReference type="RuleBase" id="RU003707"/>
    </source>
</evidence>